<feature type="region of interest" description="Disordered" evidence="1">
    <location>
        <begin position="241"/>
        <end position="261"/>
    </location>
</feature>
<dbReference type="Gene3D" id="3.40.50.150">
    <property type="entry name" value="Vaccinia Virus protein VP39"/>
    <property type="match status" value="1"/>
</dbReference>
<dbReference type="OrthoDB" id="4104638at2"/>
<dbReference type="RefSeq" id="WP_090750545.1">
    <property type="nucleotide sequence ID" value="NZ_CZQA01000010.1"/>
</dbReference>
<dbReference type="AlphaFoldDB" id="A0A0S4LKF9"/>
<dbReference type="Proteomes" id="UP000199032">
    <property type="component" value="Unassembled WGS sequence"/>
</dbReference>
<dbReference type="EMBL" id="CZQA01000010">
    <property type="protein sequence ID" value="CUS38065.1"/>
    <property type="molecule type" value="Genomic_DNA"/>
</dbReference>
<dbReference type="PANTHER" id="PTHR36973:SF4">
    <property type="entry name" value="NODULATION PROTEIN"/>
    <property type="match status" value="1"/>
</dbReference>
<evidence type="ECO:0000256" key="1">
    <source>
        <dbReference type="SAM" id="MobiDB-lite"/>
    </source>
</evidence>
<dbReference type="GO" id="GO:0008171">
    <property type="term" value="F:O-methyltransferase activity"/>
    <property type="evidence" value="ECO:0007669"/>
    <property type="project" value="TreeGrafter"/>
</dbReference>
<name>A0A0S4LKF9_9BACT</name>
<organism evidence="3 4">
    <name type="scientific">Candidatus Nitrospira nitrosa</name>
    <dbReference type="NCBI Taxonomy" id="1742972"/>
    <lineage>
        <taxon>Bacteria</taxon>
        <taxon>Pseudomonadati</taxon>
        <taxon>Nitrospirota</taxon>
        <taxon>Nitrospiria</taxon>
        <taxon>Nitrospirales</taxon>
        <taxon>Nitrospiraceae</taxon>
        <taxon>Nitrospira</taxon>
    </lineage>
</organism>
<dbReference type="InterPro" id="IPR006342">
    <property type="entry name" value="FkbM_mtfrase"/>
</dbReference>
<evidence type="ECO:0000313" key="4">
    <source>
        <dbReference type="Proteomes" id="UP000199032"/>
    </source>
</evidence>
<sequence>MNYLKRPIQAVLGNFGLEVRRKQARGKTKLETLLAQYRVDMVFDVGANIGQYGPWFRWIGFDKTIVSFEPISHLFQQLSQNAQSDPKWLVEQVALGEKEGSCVINVSGGHGGASSLLTMTEHVVKNAPDQAVIRQEEIRVTTVEKMMKKYYPEGDRLFLKIDAQGYERNVIEGIGSGLHRVVGLKMEMSLVENYRGELLMVDMLPRLKNMGFHLVEFENGWSNDKTGEMYQVDGVFFRADRPAGTSAGENEKADALTPGRH</sequence>
<protein>
    <recommendedName>
        <fullName evidence="2">Methyltransferase FkbM domain-containing protein</fullName>
    </recommendedName>
</protein>
<evidence type="ECO:0000259" key="2">
    <source>
        <dbReference type="Pfam" id="PF05050"/>
    </source>
</evidence>
<evidence type="ECO:0000313" key="3">
    <source>
        <dbReference type="EMBL" id="CUS38065.1"/>
    </source>
</evidence>
<accession>A0A0S4LKF9</accession>
<dbReference type="NCBIfam" id="TIGR01444">
    <property type="entry name" value="fkbM_fam"/>
    <property type="match status" value="1"/>
</dbReference>
<gene>
    <name evidence="3" type="ORF">COMA1_40394</name>
</gene>
<feature type="domain" description="Methyltransferase FkbM" evidence="2">
    <location>
        <begin position="44"/>
        <end position="213"/>
    </location>
</feature>
<proteinExistence type="predicted"/>
<dbReference type="InterPro" id="IPR053188">
    <property type="entry name" value="FkbM_Methyltransferase"/>
</dbReference>
<keyword evidence="4" id="KW-1185">Reference proteome</keyword>
<dbReference type="PANTHER" id="PTHR36973">
    <property type="entry name" value="SLL1456 PROTEIN-RELATED"/>
    <property type="match status" value="1"/>
</dbReference>
<dbReference type="SUPFAM" id="SSF53335">
    <property type="entry name" value="S-adenosyl-L-methionine-dependent methyltransferases"/>
    <property type="match status" value="1"/>
</dbReference>
<dbReference type="Pfam" id="PF05050">
    <property type="entry name" value="Methyltransf_21"/>
    <property type="match status" value="1"/>
</dbReference>
<reference evidence="3 4" key="1">
    <citation type="submission" date="2015-10" db="EMBL/GenBank/DDBJ databases">
        <authorList>
            <person name="Gilbert D.G."/>
        </authorList>
    </citation>
    <scope>NUCLEOTIDE SEQUENCE [LARGE SCALE GENOMIC DNA]</scope>
    <source>
        <strain evidence="3">COMA1</strain>
    </source>
</reference>
<dbReference type="STRING" id="1742972.COMA1_40394"/>
<dbReference type="InterPro" id="IPR029063">
    <property type="entry name" value="SAM-dependent_MTases_sf"/>
</dbReference>